<evidence type="ECO:0000256" key="4">
    <source>
        <dbReference type="ARBA" id="ARBA00022481"/>
    </source>
</evidence>
<evidence type="ECO:0000256" key="11">
    <source>
        <dbReference type="SAM" id="Phobius"/>
    </source>
</evidence>
<dbReference type="InterPro" id="IPR022346">
    <property type="entry name" value="T2SS_GspH"/>
</dbReference>
<keyword evidence="4" id="KW-0488">Methylation</keyword>
<evidence type="ECO:0000313" key="14">
    <source>
        <dbReference type="Proteomes" id="UP000198725"/>
    </source>
</evidence>
<sequence>MRFLMGRRARLSIMAGDAMHCASRELAPTPRQRGFTLVELMITLAVAVILTAIAVPSFRNLTLSNRLTTAANDVVGALNVARMEAVKRNASVQFCSDSSTANGSDTLGGLCGSNAGAVYTVVNGTTSVLVQAPNMGLEGGIQLNGSMKAVRFNGQGLGYAPTSLTTLSDGTVADICTTSLSSDNHRVVSITTGSIVHVDITTSSTCQ</sequence>
<comment type="similarity">
    <text evidence="9">Belongs to the GSP H family.</text>
</comment>
<proteinExistence type="inferred from homology"/>
<keyword evidence="6 11" id="KW-0812">Transmembrane</keyword>
<evidence type="ECO:0000256" key="3">
    <source>
        <dbReference type="ARBA" id="ARBA00022475"/>
    </source>
</evidence>
<comment type="subcellular location">
    <subcellularLocation>
        <location evidence="1">Cell inner membrane</location>
        <topology evidence="1">Single-pass membrane protein</topology>
    </subcellularLocation>
</comment>
<keyword evidence="3" id="KW-1003">Cell membrane</keyword>
<evidence type="ECO:0000256" key="8">
    <source>
        <dbReference type="ARBA" id="ARBA00023136"/>
    </source>
</evidence>
<dbReference type="Proteomes" id="UP000198725">
    <property type="component" value="Unassembled WGS sequence"/>
</dbReference>
<organism evidence="13 14">
    <name type="scientific">Rhodanobacter glycinis</name>
    <dbReference type="NCBI Taxonomy" id="582702"/>
    <lineage>
        <taxon>Bacteria</taxon>
        <taxon>Pseudomonadati</taxon>
        <taxon>Pseudomonadota</taxon>
        <taxon>Gammaproteobacteria</taxon>
        <taxon>Lysobacterales</taxon>
        <taxon>Rhodanobacteraceae</taxon>
        <taxon>Rhodanobacter</taxon>
    </lineage>
</organism>
<evidence type="ECO:0000256" key="5">
    <source>
        <dbReference type="ARBA" id="ARBA00022519"/>
    </source>
</evidence>
<dbReference type="EMBL" id="FOSR01000001">
    <property type="protein sequence ID" value="SFK23206.1"/>
    <property type="molecule type" value="Genomic_DNA"/>
</dbReference>
<protein>
    <recommendedName>
        <fullName evidence="2">Type II secretion system protein H</fullName>
    </recommendedName>
    <alternativeName>
        <fullName evidence="10">General secretion pathway protein H</fullName>
    </alternativeName>
</protein>
<keyword evidence="8 11" id="KW-0472">Membrane</keyword>
<dbReference type="InterPro" id="IPR012902">
    <property type="entry name" value="N_methyl_site"/>
</dbReference>
<evidence type="ECO:0000256" key="9">
    <source>
        <dbReference type="ARBA" id="ARBA00025772"/>
    </source>
</evidence>
<evidence type="ECO:0000313" key="13">
    <source>
        <dbReference type="EMBL" id="SFK23206.1"/>
    </source>
</evidence>
<dbReference type="AlphaFoldDB" id="A0A1I3XW39"/>
<dbReference type="InterPro" id="IPR045584">
    <property type="entry name" value="Pilin-like"/>
</dbReference>
<dbReference type="GO" id="GO:0015628">
    <property type="term" value="P:protein secretion by the type II secretion system"/>
    <property type="evidence" value="ECO:0007669"/>
    <property type="project" value="InterPro"/>
</dbReference>
<accession>A0A1I3XW39</accession>
<dbReference type="Pfam" id="PF12019">
    <property type="entry name" value="GspH"/>
    <property type="match status" value="1"/>
</dbReference>
<keyword evidence="5" id="KW-0997">Cell inner membrane</keyword>
<evidence type="ECO:0000256" key="1">
    <source>
        <dbReference type="ARBA" id="ARBA00004377"/>
    </source>
</evidence>
<dbReference type="GO" id="GO:0015627">
    <property type="term" value="C:type II protein secretion system complex"/>
    <property type="evidence" value="ECO:0007669"/>
    <property type="project" value="InterPro"/>
</dbReference>
<feature type="transmembrane region" description="Helical" evidence="11">
    <location>
        <begin position="34"/>
        <end position="55"/>
    </location>
</feature>
<name>A0A1I3XW39_9GAMM</name>
<keyword evidence="7 11" id="KW-1133">Transmembrane helix</keyword>
<dbReference type="SUPFAM" id="SSF54523">
    <property type="entry name" value="Pili subunits"/>
    <property type="match status" value="1"/>
</dbReference>
<dbReference type="GO" id="GO:0005886">
    <property type="term" value="C:plasma membrane"/>
    <property type="evidence" value="ECO:0007669"/>
    <property type="project" value="UniProtKB-SubCell"/>
</dbReference>
<evidence type="ECO:0000256" key="2">
    <source>
        <dbReference type="ARBA" id="ARBA00021549"/>
    </source>
</evidence>
<evidence type="ECO:0000256" key="10">
    <source>
        <dbReference type="ARBA" id="ARBA00030775"/>
    </source>
</evidence>
<evidence type="ECO:0000259" key="12">
    <source>
        <dbReference type="Pfam" id="PF12019"/>
    </source>
</evidence>
<reference evidence="14" key="1">
    <citation type="submission" date="2016-10" db="EMBL/GenBank/DDBJ databases">
        <authorList>
            <person name="Varghese N."/>
            <person name="Submissions S."/>
        </authorList>
    </citation>
    <scope>NUCLEOTIDE SEQUENCE [LARGE SCALE GENOMIC DNA]</scope>
    <source>
        <strain evidence="14">MO64</strain>
    </source>
</reference>
<dbReference type="Pfam" id="PF07963">
    <property type="entry name" value="N_methyl"/>
    <property type="match status" value="1"/>
</dbReference>
<evidence type="ECO:0000256" key="7">
    <source>
        <dbReference type="ARBA" id="ARBA00022989"/>
    </source>
</evidence>
<evidence type="ECO:0000256" key="6">
    <source>
        <dbReference type="ARBA" id="ARBA00022692"/>
    </source>
</evidence>
<dbReference type="PROSITE" id="PS00409">
    <property type="entry name" value="PROKAR_NTER_METHYL"/>
    <property type="match status" value="1"/>
</dbReference>
<keyword evidence="14" id="KW-1185">Reference proteome</keyword>
<feature type="domain" description="General secretion pathway GspH" evidence="12">
    <location>
        <begin position="70"/>
        <end position="191"/>
    </location>
</feature>
<dbReference type="NCBIfam" id="TIGR02532">
    <property type="entry name" value="IV_pilin_GFxxxE"/>
    <property type="match status" value="1"/>
</dbReference>
<dbReference type="Gene3D" id="3.30.700.10">
    <property type="entry name" value="Glycoprotein, Type 4 Pilin"/>
    <property type="match status" value="1"/>
</dbReference>
<gene>
    <name evidence="13" type="ORF">SAMN05192579_101166</name>
</gene>
<dbReference type="RefSeq" id="WP_245734778.1">
    <property type="nucleotide sequence ID" value="NZ_FOSR01000001.1"/>
</dbReference>